<dbReference type="AlphaFoldDB" id="B6IYA0"/>
<keyword evidence="2" id="KW-0732">Signal</keyword>
<dbReference type="KEGG" id="rce:RC1_3932"/>
<feature type="region of interest" description="Disordered" evidence="1">
    <location>
        <begin position="24"/>
        <end position="44"/>
    </location>
</feature>
<organism evidence="3 4">
    <name type="scientific">Rhodospirillum centenum (strain ATCC 51521 / SW)</name>
    <dbReference type="NCBI Taxonomy" id="414684"/>
    <lineage>
        <taxon>Bacteria</taxon>
        <taxon>Pseudomonadati</taxon>
        <taxon>Pseudomonadota</taxon>
        <taxon>Alphaproteobacteria</taxon>
        <taxon>Rhodospirillales</taxon>
        <taxon>Rhodospirillaceae</taxon>
        <taxon>Rhodospirillum</taxon>
    </lineage>
</organism>
<proteinExistence type="predicted"/>
<evidence type="ECO:0000313" key="4">
    <source>
        <dbReference type="Proteomes" id="UP000001591"/>
    </source>
</evidence>
<dbReference type="HOGENOM" id="CLU_1804679_0_0_5"/>
<feature type="signal peptide" evidence="2">
    <location>
        <begin position="1"/>
        <end position="22"/>
    </location>
</feature>
<protein>
    <submittedName>
        <fullName evidence="3">Uncharacterized protein</fullName>
    </submittedName>
</protein>
<keyword evidence="4" id="KW-1185">Reference proteome</keyword>
<feature type="chain" id="PRO_5002846872" evidence="2">
    <location>
        <begin position="23"/>
        <end position="143"/>
    </location>
</feature>
<dbReference type="Proteomes" id="UP000001591">
    <property type="component" value="Chromosome"/>
</dbReference>
<evidence type="ECO:0000256" key="1">
    <source>
        <dbReference type="SAM" id="MobiDB-lite"/>
    </source>
</evidence>
<dbReference type="RefSeq" id="WP_012569047.1">
    <property type="nucleotide sequence ID" value="NC_011420.2"/>
</dbReference>
<dbReference type="OrthoDB" id="7361246at2"/>
<dbReference type="EMBL" id="CP000613">
    <property type="protein sequence ID" value="ACJ01274.1"/>
    <property type="molecule type" value="Genomic_DNA"/>
</dbReference>
<accession>B6IYA0</accession>
<evidence type="ECO:0000313" key="3">
    <source>
        <dbReference type="EMBL" id="ACJ01274.1"/>
    </source>
</evidence>
<reference evidence="3 4" key="1">
    <citation type="journal article" date="2010" name="BMC Genomics">
        <title>Metabolic flexibility revealed in the genome of the cyst-forming alpha-1 proteobacterium Rhodospirillum centenum.</title>
        <authorList>
            <person name="Lu Y.K."/>
            <person name="Marden J."/>
            <person name="Han M."/>
            <person name="Swingley W.D."/>
            <person name="Mastrian S.D."/>
            <person name="Chowdhury S.R."/>
            <person name="Hao J."/>
            <person name="Helmy T."/>
            <person name="Kim S."/>
            <person name="Kurdoglu A.A."/>
            <person name="Matthies H.J."/>
            <person name="Rollo D."/>
            <person name="Stothard P."/>
            <person name="Blankenship R.E."/>
            <person name="Bauer C.E."/>
            <person name="Touchman J.W."/>
        </authorList>
    </citation>
    <scope>NUCLEOTIDE SEQUENCE [LARGE SCALE GENOMIC DNA]</scope>
    <source>
        <strain evidence="4">ATCC 51521 / SW</strain>
    </source>
</reference>
<name>B6IYA0_RHOCS</name>
<sequence length="143" mass="15064">MVRTAFLPLVLLLALPALPAAAQGGAQGGAQAGDAPAGPTGEFGCEVGRENPCRGRVDFERGRSYEFRIAGPGEAVFHNEGNRRCVLEYSLTESALATTGRRLEMAPGQSTTLPVKDATGMIVRFFSRGLGTPTCDLLVELRG</sequence>
<evidence type="ECO:0000256" key="2">
    <source>
        <dbReference type="SAM" id="SignalP"/>
    </source>
</evidence>
<gene>
    <name evidence="3" type="ordered locus">RC1_3932</name>
</gene>